<feature type="signal peptide" evidence="8">
    <location>
        <begin position="1"/>
        <end position="20"/>
    </location>
</feature>
<dbReference type="NCBIfam" id="TIGR00357">
    <property type="entry name" value="peptide-methionine (R)-S-oxide reductase MsrB"/>
    <property type="match status" value="1"/>
</dbReference>
<dbReference type="PANTHER" id="PTHR10173:SF52">
    <property type="entry name" value="METHIONINE-R-SULFOXIDE REDUCTASE B1"/>
    <property type="match status" value="1"/>
</dbReference>
<dbReference type="GO" id="GO:0005737">
    <property type="term" value="C:cytoplasm"/>
    <property type="evidence" value="ECO:0007669"/>
    <property type="project" value="TreeGrafter"/>
</dbReference>
<dbReference type="PROSITE" id="PS51257">
    <property type="entry name" value="PROKAR_LIPOPROTEIN"/>
    <property type="match status" value="1"/>
</dbReference>
<gene>
    <name evidence="10" type="primary">msrB</name>
    <name evidence="10" type="ORF">CWD77_04960</name>
</gene>
<protein>
    <recommendedName>
        <fullName evidence="3">peptide-methionine (R)-S-oxide reductase</fullName>
        <ecNumber evidence="3">1.8.4.12</ecNumber>
    </recommendedName>
</protein>
<dbReference type="EMBL" id="PISP01000001">
    <property type="protein sequence ID" value="PKD44816.1"/>
    <property type="molecule type" value="Genomic_DNA"/>
</dbReference>
<dbReference type="InterPro" id="IPR028427">
    <property type="entry name" value="Met_Sox_Rdtase_MsrB"/>
</dbReference>
<dbReference type="EC" id="1.8.4.12" evidence="3"/>
<keyword evidence="6" id="KW-0560">Oxidoreductase</keyword>
<evidence type="ECO:0000256" key="7">
    <source>
        <dbReference type="ARBA" id="ARBA00048488"/>
    </source>
</evidence>
<evidence type="ECO:0000313" key="10">
    <source>
        <dbReference type="EMBL" id="PKD44816.1"/>
    </source>
</evidence>
<evidence type="ECO:0000256" key="1">
    <source>
        <dbReference type="ARBA" id="ARBA00001947"/>
    </source>
</evidence>
<dbReference type="OrthoDB" id="4174719at2"/>
<evidence type="ECO:0000259" key="9">
    <source>
        <dbReference type="PROSITE" id="PS51790"/>
    </source>
</evidence>
<dbReference type="SUPFAM" id="SSF51316">
    <property type="entry name" value="Mss4-like"/>
    <property type="match status" value="1"/>
</dbReference>
<proteinExistence type="inferred from homology"/>
<dbReference type="PROSITE" id="PS51790">
    <property type="entry name" value="MSRB"/>
    <property type="match status" value="1"/>
</dbReference>
<evidence type="ECO:0000256" key="5">
    <source>
        <dbReference type="ARBA" id="ARBA00022833"/>
    </source>
</evidence>
<dbReference type="InterPro" id="IPR011057">
    <property type="entry name" value="Mss4-like_sf"/>
</dbReference>
<dbReference type="AlphaFoldDB" id="A0A2N0VKU7"/>
<dbReference type="Proteomes" id="UP000233398">
    <property type="component" value="Unassembled WGS sequence"/>
</dbReference>
<evidence type="ECO:0000256" key="6">
    <source>
        <dbReference type="ARBA" id="ARBA00023002"/>
    </source>
</evidence>
<dbReference type="GO" id="GO:0006979">
    <property type="term" value="P:response to oxidative stress"/>
    <property type="evidence" value="ECO:0007669"/>
    <property type="project" value="InterPro"/>
</dbReference>
<dbReference type="GO" id="GO:0030091">
    <property type="term" value="P:protein repair"/>
    <property type="evidence" value="ECO:0007669"/>
    <property type="project" value="InterPro"/>
</dbReference>
<evidence type="ECO:0000256" key="8">
    <source>
        <dbReference type="SAM" id="SignalP"/>
    </source>
</evidence>
<keyword evidence="4" id="KW-0479">Metal-binding</keyword>
<evidence type="ECO:0000256" key="2">
    <source>
        <dbReference type="ARBA" id="ARBA00007174"/>
    </source>
</evidence>
<dbReference type="InterPro" id="IPR002579">
    <property type="entry name" value="Met_Sox_Rdtase_MsrB_dom"/>
</dbReference>
<evidence type="ECO:0000313" key="11">
    <source>
        <dbReference type="Proteomes" id="UP000233398"/>
    </source>
</evidence>
<reference evidence="10 11" key="1">
    <citation type="submission" date="2017-11" db="EMBL/GenBank/DDBJ databases">
        <title>Rhodohalobacter 15182 sp. nov., isolated from a salt lake.</title>
        <authorList>
            <person name="Han S."/>
        </authorList>
    </citation>
    <scope>NUCLEOTIDE SEQUENCE [LARGE SCALE GENOMIC DNA]</scope>
    <source>
        <strain evidence="10 11">15182</strain>
    </source>
</reference>
<feature type="domain" description="MsrB" evidence="9">
    <location>
        <begin position="62"/>
        <end position="184"/>
    </location>
</feature>
<keyword evidence="8" id="KW-0732">Signal</keyword>
<sequence>MKLLFFILHLVLLTATVACSQNEQQQSQENNEPLSLHSHIEDLTYSIAMSDTSNNDKVVRTEEEWKELLDSGEFRVLRKQGTEMPWVNEYNSLYDEGVYICKGCGQPLFSSETKYNSRSGWPSYWAPIREDAVEEREDNSMFMTRTEIVCSRCESHIGHVFEDGPEPTGLRYCMNSAAMKFLPKDE</sequence>
<comment type="catalytic activity">
    <reaction evidence="7">
        <text>L-methionyl-[protein] + [thioredoxin]-disulfide + H2O = L-methionyl-(R)-S-oxide-[protein] + [thioredoxin]-dithiol</text>
        <dbReference type="Rhea" id="RHEA:24164"/>
        <dbReference type="Rhea" id="RHEA-COMP:10698"/>
        <dbReference type="Rhea" id="RHEA-COMP:10700"/>
        <dbReference type="Rhea" id="RHEA-COMP:12313"/>
        <dbReference type="Rhea" id="RHEA-COMP:12314"/>
        <dbReference type="ChEBI" id="CHEBI:15377"/>
        <dbReference type="ChEBI" id="CHEBI:16044"/>
        <dbReference type="ChEBI" id="CHEBI:29950"/>
        <dbReference type="ChEBI" id="CHEBI:45764"/>
        <dbReference type="ChEBI" id="CHEBI:50058"/>
        <dbReference type="EC" id="1.8.4.12"/>
    </reaction>
</comment>
<dbReference type="RefSeq" id="WP_101072104.1">
    <property type="nucleotide sequence ID" value="NZ_PISP01000001.1"/>
</dbReference>
<evidence type="ECO:0000256" key="4">
    <source>
        <dbReference type="ARBA" id="ARBA00022723"/>
    </source>
</evidence>
<keyword evidence="11" id="KW-1185">Reference proteome</keyword>
<keyword evidence="5" id="KW-0862">Zinc</keyword>
<organism evidence="10 11">
    <name type="scientific">Rhodohalobacter barkolensis</name>
    <dbReference type="NCBI Taxonomy" id="2053187"/>
    <lineage>
        <taxon>Bacteria</taxon>
        <taxon>Pseudomonadati</taxon>
        <taxon>Balneolota</taxon>
        <taxon>Balneolia</taxon>
        <taxon>Balneolales</taxon>
        <taxon>Balneolaceae</taxon>
        <taxon>Rhodohalobacter</taxon>
    </lineage>
</organism>
<dbReference type="GO" id="GO:0033743">
    <property type="term" value="F:peptide-methionine (R)-S-oxide reductase activity"/>
    <property type="evidence" value="ECO:0007669"/>
    <property type="project" value="UniProtKB-EC"/>
</dbReference>
<dbReference type="GO" id="GO:0046872">
    <property type="term" value="F:metal ion binding"/>
    <property type="evidence" value="ECO:0007669"/>
    <property type="project" value="UniProtKB-KW"/>
</dbReference>
<comment type="caution">
    <text evidence="10">The sequence shown here is derived from an EMBL/GenBank/DDBJ whole genome shotgun (WGS) entry which is preliminary data.</text>
</comment>
<dbReference type="FunFam" id="2.170.150.20:FF:000001">
    <property type="entry name" value="Peptide methionine sulfoxide reductase MsrB"/>
    <property type="match status" value="1"/>
</dbReference>
<feature type="chain" id="PRO_5014670921" description="peptide-methionine (R)-S-oxide reductase" evidence="8">
    <location>
        <begin position="21"/>
        <end position="186"/>
    </location>
</feature>
<dbReference type="PANTHER" id="PTHR10173">
    <property type="entry name" value="METHIONINE SULFOXIDE REDUCTASE"/>
    <property type="match status" value="1"/>
</dbReference>
<dbReference type="Gene3D" id="2.170.150.20">
    <property type="entry name" value="Peptide methionine sulfoxide reductase"/>
    <property type="match status" value="1"/>
</dbReference>
<accession>A0A2N0VKU7</accession>
<comment type="cofactor">
    <cofactor evidence="1">
        <name>Zn(2+)</name>
        <dbReference type="ChEBI" id="CHEBI:29105"/>
    </cofactor>
</comment>
<comment type="similarity">
    <text evidence="2">Belongs to the MsrB Met sulfoxide reductase family.</text>
</comment>
<dbReference type="Pfam" id="PF01641">
    <property type="entry name" value="SelR"/>
    <property type="match status" value="1"/>
</dbReference>
<evidence type="ECO:0000256" key="3">
    <source>
        <dbReference type="ARBA" id="ARBA00012499"/>
    </source>
</evidence>
<name>A0A2N0VKU7_9BACT</name>